<dbReference type="PANTHER" id="PTHR12827">
    <property type="entry name" value="MEIOTIC CHECKPOINT REGULATOR TSG24 FAMILY MEMBER"/>
    <property type="match status" value="1"/>
</dbReference>
<dbReference type="GO" id="GO:0031145">
    <property type="term" value="P:anaphase-promoting complex-dependent catabolic process"/>
    <property type="evidence" value="ECO:0007669"/>
    <property type="project" value="TreeGrafter"/>
</dbReference>
<accession>A0A5D3CTD2</accession>
<name>A0A5D3CTD2_CUCMM</name>
<dbReference type="Pfam" id="PF20518">
    <property type="entry name" value="Apc1_MidN"/>
    <property type="match status" value="1"/>
</dbReference>
<dbReference type="GO" id="GO:0070979">
    <property type="term" value="P:protein K11-linked ubiquitination"/>
    <property type="evidence" value="ECO:0007669"/>
    <property type="project" value="TreeGrafter"/>
</dbReference>
<feature type="region of interest" description="Disordered" evidence="11">
    <location>
        <begin position="278"/>
        <end position="319"/>
    </location>
</feature>
<evidence type="ECO:0000259" key="13">
    <source>
        <dbReference type="Pfam" id="PF21282"/>
    </source>
</evidence>
<evidence type="ECO:0000256" key="11">
    <source>
        <dbReference type="SAM" id="MobiDB-lite"/>
    </source>
</evidence>
<dbReference type="PANTHER" id="PTHR12827:SF3">
    <property type="entry name" value="ANAPHASE-PROMOTING COMPLEX SUBUNIT 1"/>
    <property type="match status" value="1"/>
</dbReference>
<keyword evidence="5" id="KW-0132">Cell division</keyword>
<dbReference type="Pfam" id="PF21282">
    <property type="entry name" value="APC1_3rd"/>
    <property type="match status" value="1"/>
</dbReference>
<dbReference type="Proteomes" id="UP000321947">
    <property type="component" value="Unassembled WGS sequence"/>
</dbReference>
<evidence type="ECO:0000256" key="9">
    <source>
        <dbReference type="ARBA" id="ARBA00023242"/>
    </source>
</evidence>
<dbReference type="InterPro" id="IPR011989">
    <property type="entry name" value="ARM-like"/>
</dbReference>
<dbReference type="Gene3D" id="1.25.10.10">
    <property type="entry name" value="Leucine-rich Repeat Variant"/>
    <property type="match status" value="1"/>
</dbReference>
<comment type="similarity">
    <text evidence="3">Belongs to the APC1 family.</text>
</comment>
<organism evidence="14 15">
    <name type="scientific">Cucumis melo var. makuwa</name>
    <name type="common">Oriental melon</name>
    <dbReference type="NCBI Taxonomy" id="1194695"/>
    <lineage>
        <taxon>Eukaryota</taxon>
        <taxon>Viridiplantae</taxon>
        <taxon>Streptophyta</taxon>
        <taxon>Embryophyta</taxon>
        <taxon>Tracheophyta</taxon>
        <taxon>Spermatophyta</taxon>
        <taxon>Magnoliopsida</taxon>
        <taxon>eudicotyledons</taxon>
        <taxon>Gunneridae</taxon>
        <taxon>Pentapetalae</taxon>
        <taxon>rosids</taxon>
        <taxon>fabids</taxon>
        <taxon>Cucurbitales</taxon>
        <taxon>Cucurbitaceae</taxon>
        <taxon>Benincaseae</taxon>
        <taxon>Cucumis</taxon>
    </lineage>
</organism>
<evidence type="ECO:0000259" key="12">
    <source>
        <dbReference type="Pfam" id="PF20518"/>
    </source>
</evidence>
<feature type="compositionally biased region" description="Polar residues" evidence="11">
    <location>
        <begin position="284"/>
        <end position="296"/>
    </location>
</feature>
<evidence type="ECO:0000256" key="6">
    <source>
        <dbReference type="ARBA" id="ARBA00022737"/>
    </source>
</evidence>
<feature type="domain" description="Anaphase-promoting complex subunit 1 beta-sandwich" evidence="13">
    <location>
        <begin position="1200"/>
        <end position="1264"/>
    </location>
</feature>
<keyword evidence="9" id="KW-0539">Nucleus</keyword>
<keyword evidence="8" id="KW-0833">Ubl conjugation pathway</keyword>
<evidence type="ECO:0000256" key="7">
    <source>
        <dbReference type="ARBA" id="ARBA00022776"/>
    </source>
</evidence>
<evidence type="ECO:0000313" key="15">
    <source>
        <dbReference type="Proteomes" id="UP000321947"/>
    </source>
</evidence>
<keyword evidence="10" id="KW-0131">Cell cycle</keyword>
<keyword evidence="7" id="KW-0498">Mitosis</keyword>
<dbReference type="AlphaFoldDB" id="A0A5D3CTD2"/>
<dbReference type="EMBL" id="SSTD01009294">
    <property type="protein sequence ID" value="TYK14468.1"/>
    <property type="molecule type" value="Genomic_DNA"/>
</dbReference>
<dbReference type="GO" id="GO:0051301">
    <property type="term" value="P:cell division"/>
    <property type="evidence" value="ECO:0007669"/>
    <property type="project" value="UniProtKB-KW"/>
</dbReference>
<evidence type="ECO:0000256" key="2">
    <source>
        <dbReference type="ARBA" id="ARBA00004906"/>
    </source>
</evidence>
<sequence>MNSWSSGETSPWKKQVGNVLKTLKRGSRRSKNSNFASRQGCQLFKDLELLSTLLCDISWFLGQQGYLDHYIRDFPCLAKQVGGCISTNSQKKPPSLFRWLENCLLHGHGSANLIDLPPLILNEESSVVGWGRKIVVFYSLLAGSKQTGRKLSTGVYCNIARGSHNTNEELVVLAMVGEAFGQQQLDLLPSGVSLPLRHALDKCRESPPNDWPAAAYALLGREDLAMSSLASSCKHKEFETQTNMNLISMSTPYMLHLHPVTIPSAVCDTTGFDAAKIEDADSIEGSTTDDSPTNSSGRKELLSSLNEKKSRRSSGTGQSYSVLDSKNIEIFNRRKNNCLGVRRLLCSARPVAIQTSVNPSASDQDLQQAQLWQLAQRTTSLPFGRGAFTLATIYTLLTEAFVVPKLVLAGRLPAQQNATVNLDPNVRNVAEIRTWPEFHNAVAAGLRLAPLQGKMSRTWIIYNRPEEPNAVHAGLLLALGLHGYLCVLTITDIYQYYAPQHEATTVGLMLGLAASYRGTMQPSISKSLYVHIPSRHPYSYSELELPTLLQSAALMSLGLLYEGSAHPQTMQILLGEIGRRSGGDNVLEREGYAVSAGFSLGLVALGRGKDSVGFTDSIVDRLFNYIGGKEPEISLFSTEEHNRIITQMVDGTVVNVDVTAPGATIALALMFLKTESVAIMSKLSIPQTNFDLQYVRPDFIMIRVIARNLIMWSRVHPSRNWVESQIPEIVKNVVKCLKGDENDTDELDAEAFVQAYVNIIIGACISLVSSGPGLRFAGTKNGDTQELLYNYAVYFLNEIKPVSIEKENSFPKGLSRYIDRGTLETCVHLIALSLSVVMAGSGNLQTFRLLRFLRSRNSTDGHANYGIQMAVVKGCHVNLQCPRRFGKGQDILGVMSYAAKQETLSMSMLGLCEMVKARRDGPGTSKGGSLRLKLGLPELKDEREVFFRVKKGEEVSFAGNLSKVDCWKSIELNTWNLKLKFGGKLVKTILSKLTEHQDERHCCFTHFEGKRGYLVGWLACVMRQAPGPCNKPCMCVRGVRRRLGVVAMGVQSEGMRLARDQAFGRGAMGHDLAYCFPFDVTDLANSRHSVRYCPSSERSGIIGNCGHQLRGFCHNMGHRVISARVWRLLRKNECFLSADWVSLAIGFLFLGGGTRTFSTSNSAVAALLITLYPRLPTGPNDNRCHLQAFRHLYVLATEARWIQTVDVDTGLPVYAPLEITVTETEHYAETTFCEITPCLLPERATLKNLRICSPRYWPQVMELSPEDT</sequence>
<dbReference type="GO" id="GO:0007091">
    <property type="term" value="P:metaphase/anaphase transition of mitotic cell cycle"/>
    <property type="evidence" value="ECO:0007669"/>
    <property type="project" value="TreeGrafter"/>
</dbReference>
<evidence type="ECO:0000256" key="3">
    <source>
        <dbReference type="ARBA" id="ARBA00010547"/>
    </source>
</evidence>
<comment type="caution">
    <text evidence="14">The sequence shown here is derived from an EMBL/GenBank/DDBJ whole genome shotgun (WGS) entry which is preliminary data.</text>
</comment>
<keyword evidence="6" id="KW-0677">Repeat</keyword>
<comment type="pathway">
    <text evidence="2">Protein modification; protein ubiquitination.</text>
</comment>
<dbReference type="InterPro" id="IPR048971">
    <property type="entry name" value="Apc1_3rd"/>
</dbReference>
<proteinExistence type="inferred from homology"/>
<dbReference type="FunFam" id="1.25.10.10:FF:000211">
    <property type="entry name" value="Anaphase-promoting complex subunit 1"/>
    <property type="match status" value="1"/>
</dbReference>
<feature type="domain" description="Anaphase-promoting complex subunit 1 middle" evidence="12">
    <location>
        <begin position="52"/>
        <end position="225"/>
    </location>
</feature>
<dbReference type="InterPro" id="IPR024990">
    <property type="entry name" value="Apc1"/>
</dbReference>
<protein>
    <recommendedName>
        <fullName evidence="4">Anaphase-promoting complex subunit 1</fullName>
    </recommendedName>
</protein>
<evidence type="ECO:0000256" key="8">
    <source>
        <dbReference type="ARBA" id="ARBA00022786"/>
    </source>
</evidence>
<evidence type="ECO:0000256" key="4">
    <source>
        <dbReference type="ARBA" id="ARBA00016070"/>
    </source>
</evidence>
<evidence type="ECO:0000256" key="10">
    <source>
        <dbReference type="ARBA" id="ARBA00023306"/>
    </source>
</evidence>
<dbReference type="GO" id="GO:0060090">
    <property type="term" value="F:molecular adaptor activity"/>
    <property type="evidence" value="ECO:0007669"/>
    <property type="project" value="TreeGrafter"/>
</dbReference>
<dbReference type="InterPro" id="IPR046794">
    <property type="entry name" value="Apc1_MidN"/>
</dbReference>
<comment type="subcellular location">
    <subcellularLocation>
        <location evidence="1">Nucleus</location>
    </subcellularLocation>
</comment>
<evidence type="ECO:0000256" key="5">
    <source>
        <dbReference type="ARBA" id="ARBA00022618"/>
    </source>
</evidence>
<gene>
    <name evidence="14" type="ORF">E5676_scaffold186G001330</name>
</gene>
<evidence type="ECO:0000313" key="14">
    <source>
        <dbReference type="EMBL" id="TYK14468.1"/>
    </source>
</evidence>
<reference evidence="14 15" key="1">
    <citation type="submission" date="2019-08" db="EMBL/GenBank/DDBJ databases">
        <title>Draft genome sequences of two oriental melons (Cucumis melo L. var makuwa).</title>
        <authorList>
            <person name="Kwon S.-Y."/>
        </authorList>
    </citation>
    <scope>NUCLEOTIDE SEQUENCE [LARGE SCALE GENOMIC DNA]</scope>
    <source>
        <strain evidence="15">cv. Chang Bougi</strain>
        <tissue evidence="14">Leaf</tissue>
    </source>
</reference>
<evidence type="ECO:0000256" key="1">
    <source>
        <dbReference type="ARBA" id="ARBA00004123"/>
    </source>
</evidence>
<dbReference type="GO" id="GO:0005680">
    <property type="term" value="C:anaphase-promoting complex"/>
    <property type="evidence" value="ECO:0007669"/>
    <property type="project" value="InterPro"/>
</dbReference>